<evidence type="ECO:0000313" key="4">
    <source>
        <dbReference type="Proteomes" id="UP000781932"/>
    </source>
</evidence>
<dbReference type="InterPro" id="IPR013097">
    <property type="entry name" value="Dabb"/>
</dbReference>
<dbReference type="OrthoDB" id="42919at2759"/>
<dbReference type="RefSeq" id="XP_038746256.1">
    <property type="nucleotide sequence ID" value="XM_038888359.1"/>
</dbReference>
<gene>
    <name evidence="3" type="ORF">CkaCkLH20_05641</name>
</gene>
<name>A0A9P6LL40_9PEZI</name>
<protein>
    <submittedName>
        <fullName evidence="3">Stress responsive a b barrel domain protein</fullName>
    </submittedName>
</protein>
<keyword evidence="1" id="KW-0732">Signal</keyword>
<dbReference type="Gene3D" id="3.30.70.100">
    <property type="match status" value="1"/>
</dbReference>
<reference evidence="3" key="2">
    <citation type="submission" date="2020-11" db="EMBL/GenBank/DDBJ databases">
        <title>Whole genome sequencing of Colletotrichum sp.</title>
        <authorList>
            <person name="Li H."/>
        </authorList>
    </citation>
    <scope>NUCLEOTIDE SEQUENCE</scope>
    <source>
        <strain evidence="3">CkLH20</strain>
    </source>
</reference>
<keyword evidence="4" id="KW-1185">Reference proteome</keyword>
<dbReference type="EMBL" id="JAATWM020000016">
    <property type="protein sequence ID" value="KAF9876795.1"/>
    <property type="molecule type" value="Genomic_DNA"/>
</dbReference>
<proteinExistence type="predicted"/>
<dbReference type="Pfam" id="PF07876">
    <property type="entry name" value="Dabb"/>
    <property type="match status" value="1"/>
</dbReference>
<evidence type="ECO:0000256" key="1">
    <source>
        <dbReference type="SAM" id="SignalP"/>
    </source>
</evidence>
<dbReference type="InterPro" id="IPR011008">
    <property type="entry name" value="Dimeric_a/b-barrel"/>
</dbReference>
<feature type="domain" description="Stress-response A/B barrel" evidence="2">
    <location>
        <begin position="17"/>
        <end position="137"/>
    </location>
</feature>
<evidence type="ECO:0000313" key="3">
    <source>
        <dbReference type="EMBL" id="KAF9876795.1"/>
    </source>
</evidence>
<sequence>MWPILLLFRIHTVNMTLIHMVLFKFRPEVTTEHKETFVRELKKLKNLSCVKDNRLIVGGPSVTDPIERSKDFEFALLSYHENRAALDEYQASKEHHWYRPRTLVYVVMSACMLTKPLPRVTQTYMFPYKEDLCRFDFEVDEADEYMCDFSKLAAKMAGGISTPEEKDL</sequence>
<evidence type="ECO:0000259" key="2">
    <source>
        <dbReference type="PROSITE" id="PS51502"/>
    </source>
</evidence>
<dbReference type="AlphaFoldDB" id="A0A9P6LL40"/>
<accession>A0A9P6LL40</accession>
<dbReference type="PROSITE" id="PS51502">
    <property type="entry name" value="S_R_A_B_BARREL"/>
    <property type="match status" value="1"/>
</dbReference>
<comment type="caution">
    <text evidence="3">The sequence shown here is derived from an EMBL/GenBank/DDBJ whole genome shotgun (WGS) entry which is preliminary data.</text>
</comment>
<reference evidence="3" key="1">
    <citation type="submission" date="2020-03" db="EMBL/GenBank/DDBJ databases">
        <authorList>
            <person name="He L."/>
        </authorList>
    </citation>
    <scope>NUCLEOTIDE SEQUENCE</scope>
    <source>
        <strain evidence="3">CkLH20</strain>
    </source>
</reference>
<feature type="chain" id="PRO_5040241089" evidence="1">
    <location>
        <begin position="16"/>
        <end position="168"/>
    </location>
</feature>
<dbReference type="SUPFAM" id="SSF54909">
    <property type="entry name" value="Dimeric alpha+beta barrel"/>
    <property type="match status" value="1"/>
</dbReference>
<dbReference type="GeneID" id="62161433"/>
<dbReference type="Proteomes" id="UP000781932">
    <property type="component" value="Unassembled WGS sequence"/>
</dbReference>
<feature type="signal peptide" evidence="1">
    <location>
        <begin position="1"/>
        <end position="15"/>
    </location>
</feature>
<dbReference type="SMART" id="SM00886">
    <property type="entry name" value="Dabb"/>
    <property type="match status" value="1"/>
</dbReference>
<organism evidence="3 4">
    <name type="scientific">Colletotrichum karsti</name>
    <dbReference type="NCBI Taxonomy" id="1095194"/>
    <lineage>
        <taxon>Eukaryota</taxon>
        <taxon>Fungi</taxon>
        <taxon>Dikarya</taxon>
        <taxon>Ascomycota</taxon>
        <taxon>Pezizomycotina</taxon>
        <taxon>Sordariomycetes</taxon>
        <taxon>Hypocreomycetidae</taxon>
        <taxon>Glomerellales</taxon>
        <taxon>Glomerellaceae</taxon>
        <taxon>Colletotrichum</taxon>
        <taxon>Colletotrichum boninense species complex</taxon>
    </lineage>
</organism>